<keyword evidence="3" id="KW-1185">Reference proteome</keyword>
<organism evidence="2 3">
    <name type="scientific">Mikania micrantha</name>
    <name type="common">bitter vine</name>
    <dbReference type="NCBI Taxonomy" id="192012"/>
    <lineage>
        <taxon>Eukaryota</taxon>
        <taxon>Viridiplantae</taxon>
        <taxon>Streptophyta</taxon>
        <taxon>Embryophyta</taxon>
        <taxon>Tracheophyta</taxon>
        <taxon>Spermatophyta</taxon>
        <taxon>Magnoliopsida</taxon>
        <taxon>eudicotyledons</taxon>
        <taxon>Gunneridae</taxon>
        <taxon>Pentapetalae</taxon>
        <taxon>asterids</taxon>
        <taxon>campanulids</taxon>
        <taxon>Asterales</taxon>
        <taxon>Asteraceae</taxon>
        <taxon>Asteroideae</taxon>
        <taxon>Heliantheae alliance</taxon>
        <taxon>Eupatorieae</taxon>
        <taxon>Mikania</taxon>
    </lineage>
</organism>
<dbReference type="InterPro" id="IPR043502">
    <property type="entry name" value="DNA/RNA_pol_sf"/>
</dbReference>
<dbReference type="InterPro" id="IPR013103">
    <property type="entry name" value="RVT_2"/>
</dbReference>
<accession>A0A5N6LPZ4</accession>
<evidence type="ECO:0000313" key="3">
    <source>
        <dbReference type="Proteomes" id="UP000326396"/>
    </source>
</evidence>
<dbReference type="Pfam" id="PF07727">
    <property type="entry name" value="RVT_2"/>
    <property type="match status" value="1"/>
</dbReference>
<dbReference type="Proteomes" id="UP000326396">
    <property type="component" value="Linkage Group LG9"/>
</dbReference>
<evidence type="ECO:0000259" key="1">
    <source>
        <dbReference type="Pfam" id="PF07727"/>
    </source>
</evidence>
<sequence length="510" mass="57698">MEQPPGFCDPNLPHHVCRLNKALYGLKQAPRAWFQRLCQFLTKNGFACSRSDTSLFVFKRDACLLYLLVYVDDVIIIGNDASLIRSFIAKLNAEFGIHDLGKLNYFLGLEVTHTSTGLFLSQKKYAHDILDRAKLLDAKPVPTPLASNAAFVTNGDLYSNPTHYRSLVGALQYLTITRPDIAYAVNQVSRFLQAPCVAHYQSVKRILRYINGTLTFGLSFSKPLITNLYGYSDADWARCVETHRSTYGYSIFLGGNIVSWSAKKQPTISRSSCESEYRAMANTAAEIICITHLLKELHALPPSRPALLCDNQSALFLTQNPVSHKRSKHIDLDYHFIRELVASGKLHTKFIPTKLQVADIFTKSLPPSQLHAAGFRFYSLEEDKGIQKIYVWEKEVYLPVFTLNKDSDVIIRNLVAYESLTSKSNSFMLAEFIVLMCALVVNVDDVQYLKNVIKGDLHVDEVVKFFTEMSSSMPTMKTIEKSNLKYVEDEDIFVYEEACTMIASGFKGYW</sequence>
<dbReference type="InterPro" id="IPR004158">
    <property type="entry name" value="DUF247_pln"/>
</dbReference>
<name>A0A5N6LPZ4_9ASTR</name>
<dbReference type="SUPFAM" id="SSF56672">
    <property type="entry name" value="DNA/RNA polymerases"/>
    <property type="match status" value="1"/>
</dbReference>
<protein>
    <recommendedName>
        <fullName evidence="1">Reverse transcriptase Ty1/copia-type domain-containing protein</fullName>
    </recommendedName>
</protein>
<dbReference type="CDD" id="cd09272">
    <property type="entry name" value="RNase_HI_RT_Ty1"/>
    <property type="match status" value="1"/>
</dbReference>
<gene>
    <name evidence="2" type="ORF">E3N88_41236</name>
</gene>
<dbReference type="EMBL" id="SZYD01000019">
    <property type="protein sequence ID" value="KAD2394259.1"/>
    <property type="molecule type" value="Genomic_DNA"/>
</dbReference>
<dbReference type="Pfam" id="PF03140">
    <property type="entry name" value="DUF247"/>
    <property type="match status" value="1"/>
</dbReference>
<evidence type="ECO:0000313" key="2">
    <source>
        <dbReference type="EMBL" id="KAD2394259.1"/>
    </source>
</evidence>
<proteinExistence type="predicted"/>
<dbReference type="PANTHER" id="PTHR11439">
    <property type="entry name" value="GAG-POL-RELATED RETROTRANSPOSON"/>
    <property type="match status" value="1"/>
</dbReference>
<reference evidence="2 3" key="1">
    <citation type="submission" date="2019-05" db="EMBL/GenBank/DDBJ databases">
        <title>Mikania micrantha, genome provides insights into the molecular mechanism of rapid growth.</title>
        <authorList>
            <person name="Liu B."/>
        </authorList>
    </citation>
    <scope>NUCLEOTIDE SEQUENCE [LARGE SCALE GENOMIC DNA]</scope>
    <source>
        <strain evidence="2">NLD-2019</strain>
        <tissue evidence="2">Leaf</tissue>
    </source>
</reference>
<comment type="caution">
    <text evidence="2">The sequence shown here is derived from an EMBL/GenBank/DDBJ whole genome shotgun (WGS) entry which is preliminary data.</text>
</comment>
<feature type="domain" description="Reverse transcriptase Ty1/copia-type" evidence="1">
    <location>
        <begin position="1"/>
        <end position="145"/>
    </location>
</feature>
<dbReference type="AlphaFoldDB" id="A0A5N6LPZ4"/>
<dbReference type="PANTHER" id="PTHR11439:SF455">
    <property type="entry name" value="RLK (RECEPTOR-LIKE PROTEIN KINASE) 8, PUTATIVE-RELATED"/>
    <property type="match status" value="1"/>
</dbReference>
<dbReference type="OrthoDB" id="10693187at2759"/>